<dbReference type="EMBL" id="JACMSC010000002">
    <property type="protein sequence ID" value="KAG6534127.1"/>
    <property type="molecule type" value="Genomic_DNA"/>
</dbReference>
<evidence type="ECO:0000313" key="10">
    <source>
        <dbReference type="Proteomes" id="UP000734854"/>
    </source>
</evidence>
<dbReference type="PRINTS" id="PR00367">
    <property type="entry name" value="ETHRSPELEMNT"/>
</dbReference>
<accession>A0A8J5HRP9</accession>
<dbReference type="GO" id="GO:0003700">
    <property type="term" value="F:DNA-binding transcription factor activity"/>
    <property type="evidence" value="ECO:0007669"/>
    <property type="project" value="InterPro"/>
</dbReference>
<proteinExistence type="inferred from homology"/>
<reference evidence="9 10" key="1">
    <citation type="submission" date="2020-08" db="EMBL/GenBank/DDBJ databases">
        <title>Plant Genome Project.</title>
        <authorList>
            <person name="Zhang R.-G."/>
        </authorList>
    </citation>
    <scope>NUCLEOTIDE SEQUENCE [LARGE SCALE GENOMIC DNA]</scope>
    <source>
        <tissue evidence="9">Rhizome</tissue>
    </source>
</reference>
<keyword evidence="2" id="KW-0805">Transcription regulation</keyword>
<dbReference type="InterPro" id="IPR001471">
    <property type="entry name" value="AP2/ERF_dom"/>
</dbReference>
<dbReference type="Pfam" id="PF00847">
    <property type="entry name" value="AP2"/>
    <property type="match status" value="1"/>
</dbReference>
<evidence type="ECO:0000259" key="8">
    <source>
        <dbReference type="PROSITE" id="PS51032"/>
    </source>
</evidence>
<evidence type="ECO:0000256" key="3">
    <source>
        <dbReference type="ARBA" id="ARBA00023125"/>
    </source>
</evidence>
<dbReference type="GO" id="GO:0005634">
    <property type="term" value="C:nucleus"/>
    <property type="evidence" value="ECO:0007669"/>
    <property type="project" value="UniProtKB-SubCell"/>
</dbReference>
<dbReference type="PROSITE" id="PS51032">
    <property type="entry name" value="AP2_ERF"/>
    <property type="match status" value="2"/>
</dbReference>
<name>A0A8J5HRP9_ZINOF</name>
<feature type="region of interest" description="Disordered" evidence="7">
    <location>
        <begin position="1"/>
        <end position="29"/>
    </location>
</feature>
<dbReference type="PANTHER" id="PTHR32467:SF83">
    <property type="entry name" value="AP2_ERF DOMAIN-CONTAINING PROTEIN"/>
    <property type="match status" value="1"/>
</dbReference>
<sequence length="461" mass="49907">MNGLGKPSIPVESDELSSDRNPLLPSRHECSELVDLSQGNHGRDEDGSLETAALEVNFSGANRSDPFVDTASVEKKHDSEENALSNDCYHSEVAPMSTGYFNASSGVLHEGTTVQKECNGLEGASVSALYFNGSEVEPIGTADVSGNVGVPEECNGSEILSACYDGVDSIENVDHINIVSGKESGNALTPSTSYGTAKATDHFAENEIDQEVTDDCSIGSLPENATTKKVSNLVAAAMKKYAAPRSSSYHGVTKLKWSGKFEAHLWDNTSRVEGRKRKGKHGTSSSSRTLLIPLYAVHECCRSKQIEVSPSSVQIPAHAGSYVSEEMAARAHDLAALKYWGPGPSTKLNFPVSDYEKELEVMNTMSQDEFVAYVRRKSSCFSRGASIYRGVTRRKDGKWQARIGRVGDLKDAKDIYLGTFDTEEEAAEAYDIAAIELRGPHAVTNFDLSNYGEGGIKRFEM</sequence>
<organism evidence="9 10">
    <name type="scientific">Zingiber officinale</name>
    <name type="common">Ginger</name>
    <name type="synonym">Amomum zingiber</name>
    <dbReference type="NCBI Taxonomy" id="94328"/>
    <lineage>
        <taxon>Eukaryota</taxon>
        <taxon>Viridiplantae</taxon>
        <taxon>Streptophyta</taxon>
        <taxon>Embryophyta</taxon>
        <taxon>Tracheophyta</taxon>
        <taxon>Spermatophyta</taxon>
        <taxon>Magnoliopsida</taxon>
        <taxon>Liliopsida</taxon>
        <taxon>Zingiberales</taxon>
        <taxon>Zingiberaceae</taxon>
        <taxon>Zingiber</taxon>
    </lineage>
</organism>
<evidence type="ECO:0000256" key="1">
    <source>
        <dbReference type="ARBA" id="ARBA00004123"/>
    </source>
</evidence>
<protein>
    <recommendedName>
        <fullName evidence="8">AP2/ERF domain-containing protein</fullName>
    </recommendedName>
</protein>
<dbReference type="CDD" id="cd00018">
    <property type="entry name" value="AP2"/>
    <property type="match status" value="1"/>
</dbReference>
<keyword evidence="10" id="KW-1185">Reference proteome</keyword>
<evidence type="ECO:0000256" key="7">
    <source>
        <dbReference type="SAM" id="MobiDB-lite"/>
    </source>
</evidence>
<evidence type="ECO:0000256" key="2">
    <source>
        <dbReference type="ARBA" id="ARBA00023015"/>
    </source>
</evidence>
<evidence type="ECO:0000313" key="9">
    <source>
        <dbReference type="EMBL" id="KAG6534127.1"/>
    </source>
</evidence>
<comment type="caution">
    <text evidence="9">The sequence shown here is derived from an EMBL/GenBank/DDBJ whole genome shotgun (WGS) entry which is preliminary data.</text>
</comment>
<dbReference type="PANTHER" id="PTHR32467">
    <property type="entry name" value="AP2-LIKE ETHYLENE-RESPONSIVE TRANSCRIPTION FACTOR"/>
    <property type="match status" value="1"/>
</dbReference>
<evidence type="ECO:0000256" key="4">
    <source>
        <dbReference type="ARBA" id="ARBA00023163"/>
    </source>
</evidence>
<dbReference type="AlphaFoldDB" id="A0A8J5HRP9"/>
<dbReference type="Gene3D" id="3.30.730.10">
    <property type="entry name" value="AP2/ERF domain"/>
    <property type="match status" value="2"/>
</dbReference>
<dbReference type="Proteomes" id="UP000734854">
    <property type="component" value="Unassembled WGS sequence"/>
</dbReference>
<comment type="subcellular location">
    <subcellularLocation>
        <location evidence="1">Nucleus</location>
    </subcellularLocation>
</comment>
<evidence type="ECO:0000256" key="6">
    <source>
        <dbReference type="ARBA" id="ARBA00037973"/>
    </source>
</evidence>
<feature type="domain" description="AP2/ERF" evidence="8">
    <location>
        <begin position="387"/>
        <end position="447"/>
    </location>
</feature>
<comment type="similarity">
    <text evidence="6">Belongs to the AP2/ERF transcription factor family. AP2 subfamily.</text>
</comment>
<dbReference type="GO" id="GO:0003677">
    <property type="term" value="F:DNA binding"/>
    <property type="evidence" value="ECO:0007669"/>
    <property type="project" value="UniProtKB-KW"/>
</dbReference>
<dbReference type="InterPro" id="IPR016177">
    <property type="entry name" value="DNA-bd_dom_sf"/>
</dbReference>
<dbReference type="SUPFAM" id="SSF54171">
    <property type="entry name" value="DNA-binding domain"/>
    <property type="match status" value="2"/>
</dbReference>
<dbReference type="SMART" id="SM00380">
    <property type="entry name" value="AP2"/>
    <property type="match status" value="2"/>
</dbReference>
<gene>
    <name evidence="9" type="ORF">ZIOFF_008011</name>
</gene>
<keyword evidence="4" id="KW-0804">Transcription</keyword>
<dbReference type="InterPro" id="IPR036955">
    <property type="entry name" value="AP2/ERF_dom_sf"/>
</dbReference>
<evidence type="ECO:0000256" key="5">
    <source>
        <dbReference type="ARBA" id="ARBA00023242"/>
    </source>
</evidence>
<feature type="domain" description="AP2/ERF" evidence="8">
    <location>
        <begin position="248"/>
        <end position="351"/>
    </location>
</feature>
<keyword evidence="3" id="KW-0238">DNA-binding</keyword>
<keyword evidence="5" id="KW-0539">Nucleus</keyword>